<feature type="transmembrane region" description="Helical" evidence="1">
    <location>
        <begin position="70"/>
        <end position="92"/>
    </location>
</feature>
<name>A0A6N2UIM1_9FIRM</name>
<proteinExistence type="predicted"/>
<evidence type="ECO:0000313" key="2">
    <source>
        <dbReference type="EMBL" id="VYT17448.1"/>
    </source>
</evidence>
<protein>
    <submittedName>
        <fullName evidence="2">Uncharacterized protein</fullName>
    </submittedName>
</protein>
<evidence type="ECO:0000256" key="1">
    <source>
        <dbReference type="SAM" id="Phobius"/>
    </source>
</evidence>
<feature type="transmembrane region" description="Helical" evidence="1">
    <location>
        <begin position="27"/>
        <end position="45"/>
    </location>
</feature>
<feature type="transmembrane region" description="Helical" evidence="1">
    <location>
        <begin position="142"/>
        <end position="165"/>
    </location>
</feature>
<accession>A0A6N2UIM1</accession>
<feature type="transmembrane region" description="Helical" evidence="1">
    <location>
        <begin position="112"/>
        <end position="136"/>
    </location>
</feature>
<sequence>MALFRFGKINFRGDNGLESKVNRKERVFFLIGLVPVFWLCFKMTGKVTQEQADFFTNDVAGSLIEFSPLFIFYSGLISTIFYLVLYIFLYLVQLDNIHVFKLPLNEWEDQMYHMVIIGSILTLILSTFFCFVAVFIIEKSIYNGLVLLTIGIVSIVCIVIFRRILSEIKIKEICKHFGLYILTFFVFCSFAIGILSPAPHITIETRFGSDGKVKINTRSNEKIKHVRLQILTGDKIKVAEQKVRNFRTSGFYQTDKRKFDKETKQKEESRTYKINLADYKKEVLPMKKYFARIIFEIEDERYLLINEFFINNKKFYYNENIMKYEYKD</sequence>
<keyword evidence="1" id="KW-0472">Membrane</keyword>
<keyword evidence="1" id="KW-1133">Transmembrane helix</keyword>
<reference evidence="2" key="1">
    <citation type="submission" date="2019-11" db="EMBL/GenBank/DDBJ databases">
        <authorList>
            <person name="Feng L."/>
        </authorList>
    </citation>
    <scope>NUCLEOTIDE SEQUENCE</scope>
    <source>
        <strain evidence="2">AcaccaeLFYP115</strain>
    </source>
</reference>
<keyword evidence="1" id="KW-0812">Transmembrane</keyword>
<gene>
    <name evidence="2" type="ORF">ACLFYP115_01898</name>
</gene>
<feature type="transmembrane region" description="Helical" evidence="1">
    <location>
        <begin position="177"/>
        <end position="196"/>
    </location>
</feature>
<dbReference type="AlphaFoldDB" id="A0A6N2UIM1"/>
<dbReference type="EMBL" id="CACRSQ010000006">
    <property type="protein sequence ID" value="VYT17448.1"/>
    <property type="molecule type" value="Genomic_DNA"/>
</dbReference>
<organism evidence="2">
    <name type="scientific">Anaerostipes caccae</name>
    <dbReference type="NCBI Taxonomy" id="105841"/>
    <lineage>
        <taxon>Bacteria</taxon>
        <taxon>Bacillati</taxon>
        <taxon>Bacillota</taxon>
        <taxon>Clostridia</taxon>
        <taxon>Lachnospirales</taxon>
        <taxon>Lachnospiraceae</taxon>
        <taxon>Anaerostipes</taxon>
    </lineage>
</organism>